<dbReference type="AlphaFoldDB" id="A0AA38L723"/>
<gene>
    <name evidence="1" type="ORF">KI387_037908</name>
</gene>
<feature type="non-terminal residue" evidence="1">
    <location>
        <position position="62"/>
    </location>
</feature>
<sequence>SEKVNSGQLVNIGPIALRHVAKGKRELFVGFRSPVFDERKNGAREQEAQLLLRRGARPPCGL</sequence>
<comment type="caution">
    <text evidence="1">The sequence shown here is derived from an EMBL/GenBank/DDBJ whole genome shotgun (WGS) entry which is preliminary data.</text>
</comment>
<organism evidence="1 2">
    <name type="scientific">Taxus chinensis</name>
    <name type="common">Chinese yew</name>
    <name type="synonym">Taxus wallichiana var. chinensis</name>
    <dbReference type="NCBI Taxonomy" id="29808"/>
    <lineage>
        <taxon>Eukaryota</taxon>
        <taxon>Viridiplantae</taxon>
        <taxon>Streptophyta</taxon>
        <taxon>Embryophyta</taxon>
        <taxon>Tracheophyta</taxon>
        <taxon>Spermatophyta</taxon>
        <taxon>Pinopsida</taxon>
        <taxon>Pinidae</taxon>
        <taxon>Conifers II</taxon>
        <taxon>Cupressales</taxon>
        <taxon>Taxaceae</taxon>
        <taxon>Taxus</taxon>
    </lineage>
</organism>
<accession>A0AA38L723</accession>
<proteinExistence type="predicted"/>
<feature type="non-terminal residue" evidence="1">
    <location>
        <position position="1"/>
    </location>
</feature>
<reference evidence="1 2" key="1">
    <citation type="journal article" date="2021" name="Nat. Plants">
        <title>The Taxus genome provides insights into paclitaxel biosynthesis.</title>
        <authorList>
            <person name="Xiong X."/>
            <person name="Gou J."/>
            <person name="Liao Q."/>
            <person name="Li Y."/>
            <person name="Zhou Q."/>
            <person name="Bi G."/>
            <person name="Li C."/>
            <person name="Du R."/>
            <person name="Wang X."/>
            <person name="Sun T."/>
            <person name="Guo L."/>
            <person name="Liang H."/>
            <person name="Lu P."/>
            <person name="Wu Y."/>
            <person name="Zhang Z."/>
            <person name="Ro D.K."/>
            <person name="Shang Y."/>
            <person name="Huang S."/>
            <person name="Yan J."/>
        </authorList>
    </citation>
    <scope>NUCLEOTIDE SEQUENCE [LARGE SCALE GENOMIC DNA]</scope>
    <source>
        <strain evidence="1">Ta-2019</strain>
    </source>
</reference>
<evidence type="ECO:0000313" key="2">
    <source>
        <dbReference type="Proteomes" id="UP000824469"/>
    </source>
</evidence>
<evidence type="ECO:0000313" key="1">
    <source>
        <dbReference type="EMBL" id="KAH9309997.1"/>
    </source>
</evidence>
<name>A0AA38L723_TAXCH</name>
<keyword evidence="2" id="KW-1185">Reference proteome</keyword>
<dbReference type="EMBL" id="JAHRHJ020000007">
    <property type="protein sequence ID" value="KAH9309997.1"/>
    <property type="molecule type" value="Genomic_DNA"/>
</dbReference>
<dbReference type="Proteomes" id="UP000824469">
    <property type="component" value="Unassembled WGS sequence"/>
</dbReference>
<protein>
    <submittedName>
        <fullName evidence="1">Uncharacterized protein</fullName>
    </submittedName>
</protein>